<comment type="function">
    <text evidence="6 8">Binds together with bS18 to 16S ribosomal RNA.</text>
</comment>
<dbReference type="CDD" id="cd00473">
    <property type="entry name" value="bS6"/>
    <property type="match status" value="1"/>
</dbReference>
<dbReference type="InterPro" id="IPR035980">
    <property type="entry name" value="Ribosomal_bS6_sf"/>
</dbReference>
<dbReference type="GO" id="GO:0005840">
    <property type="term" value="C:ribosome"/>
    <property type="evidence" value="ECO:0007669"/>
    <property type="project" value="UniProtKB-KW"/>
</dbReference>
<keyword evidence="4 8" id="KW-0689">Ribosomal protein</keyword>
<dbReference type="PANTHER" id="PTHR21011:SF1">
    <property type="entry name" value="SMALL RIBOSOMAL SUBUNIT PROTEIN BS6M"/>
    <property type="match status" value="1"/>
</dbReference>
<dbReference type="EMBL" id="JACHMJ010000001">
    <property type="protein sequence ID" value="MBB5844968.1"/>
    <property type="molecule type" value="Genomic_DNA"/>
</dbReference>
<evidence type="ECO:0000256" key="2">
    <source>
        <dbReference type="ARBA" id="ARBA00022730"/>
    </source>
</evidence>
<name>A0A841ARN9_9MICO</name>
<sequence length="142" mass="15096">MTNQYELMVILDPEIDERTVAPSLDKFLNVIRNDGGTIDKVDVWGRRRLAYEINKKAEGIYAVVNFTATPAATTELDRQLGLSEAVMRTKVLRAEEGFAQVAAAKKIADEKAARKAAAPAKAPAATDAKPAAASAAAAPAAE</sequence>
<keyword evidence="3 8" id="KW-0694">RNA-binding</keyword>
<evidence type="ECO:0000256" key="9">
    <source>
        <dbReference type="SAM" id="MobiDB-lite"/>
    </source>
</evidence>
<dbReference type="InterPro" id="IPR020814">
    <property type="entry name" value="Ribosomal_S6_plastid/chlpt"/>
</dbReference>
<evidence type="ECO:0000256" key="4">
    <source>
        <dbReference type="ARBA" id="ARBA00022980"/>
    </source>
</evidence>
<dbReference type="HAMAP" id="MF_00360">
    <property type="entry name" value="Ribosomal_bS6"/>
    <property type="match status" value="1"/>
</dbReference>
<dbReference type="FunFam" id="3.30.70.60:FF:000002">
    <property type="entry name" value="30S ribosomal protein S6"/>
    <property type="match status" value="1"/>
</dbReference>
<protein>
    <recommendedName>
        <fullName evidence="7 8">Small ribosomal subunit protein bS6</fullName>
    </recommendedName>
</protein>
<evidence type="ECO:0000313" key="11">
    <source>
        <dbReference type="Proteomes" id="UP000536685"/>
    </source>
</evidence>
<reference evidence="10 11" key="1">
    <citation type="submission" date="2020-08" db="EMBL/GenBank/DDBJ databases">
        <title>Sequencing the genomes of 1000 actinobacteria strains.</title>
        <authorList>
            <person name="Klenk H.-P."/>
        </authorList>
    </citation>
    <scope>NUCLEOTIDE SEQUENCE [LARGE SCALE GENOMIC DNA]</scope>
    <source>
        <strain evidence="10 11">DSM 105784</strain>
    </source>
</reference>
<feature type="region of interest" description="Disordered" evidence="9">
    <location>
        <begin position="115"/>
        <end position="142"/>
    </location>
</feature>
<dbReference type="SUPFAM" id="SSF54995">
    <property type="entry name" value="Ribosomal protein S6"/>
    <property type="match status" value="1"/>
</dbReference>
<dbReference type="Gene3D" id="3.30.70.60">
    <property type="match status" value="1"/>
</dbReference>
<organism evidence="10 11">
    <name type="scientific">Conyzicola lurida</name>
    <dbReference type="NCBI Taxonomy" id="1172621"/>
    <lineage>
        <taxon>Bacteria</taxon>
        <taxon>Bacillati</taxon>
        <taxon>Actinomycetota</taxon>
        <taxon>Actinomycetes</taxon>
        <taxon>Micrococcales</taxon>
        <taxon>Microbacteriaceae</taxon>
        <taxon>Conyzicola</taxon>
    </lineage>
</organism>
<evidence type="ECO:0000256" key="6">
    <source>
        <dbReference type="ARBA" id="ARBA00035104"/>
    </source>
</evidence>
<dbReference type="GO" id="GO:0006412">
    <property type="term" value="P:translation"/>
    <property type="evidence" value="ECO:0007669"/>
    <property type="project" value="UniProtKB-UniRule"/>
</dbReference>
<comment type="caution">
    <text evidence="10">The sequence shown here is derived from an EMBL/GenBank/DDBJ whole genome shotgun (WGS) entry which is preliminary data.</text>
</comment>
<dbReference type="NCBIfam" id="TIGR00166">
    <property type="entry name" value="S6"/>
    <property type="match status" value="1"/>
</dbReference>
<dbReference type="PROSITE" id="PS01048">
    <property type="entry name" value="RIBOSOMAL_S6"/>
    <property type="match status" value="1"/>
</dbReference>
<dbReference type="InterPro" id="IPR014717">
    <property type="entry name" value="Transl_elong_EF1B/ribsomal_bS6"/>
</dbReference>
<keyword evidence="5 8" id="KW-0687">Ribonucleoprotein</keyword>
<accession>A0A841ARN9</accession>
<dbReference type="InterPro" id="IPR000529">
    <property type="entry name" value="Ribosomal_bS6"/>
</dbReference>
<dbReference type="Proteomes" id="UP000536685">
    <property type="component" value="Unassembled WGS sequence"/>
</dbReference>
<evidence type="ECO:0000256" key="7">
    <source>
        <dbReference type="ARBA" id="ARBA00035294"/>
    </source>
</evidence>
<dbReference type="GO" id="GO:1990904">
    <property type="term" value="C:ribonucleoprotein complex"/>
    <property type="evidence" value="ECO:0007669"/>
    <property type="project" value="UniProtKB-KW"/>
</dbReference>
<evidence type="ECO:0000256" key="3">
    <source>
        <dbReference type="ARBA" id="ARBA00022884"/>
    </source>
</evidence>
<gene>
    <name evidence="8" type="primary">rpsF</name>
    <name evidence="10" type="ORF">HD599_003291</name>
</gene>
<evidence type="ECO:0000256" key="5">
    <source>
        <dbReference type="ARBA" id="ARBA00023274"/>
    </source>
</evidence>
<dbReference type="GO" id="GO:0070181">
    <property type="term" value="F:small ribosomal subunit rRNA binding"/>
    <property type="evidence" value="ECO:0007669"/>
    <property type="project" value="TreeGrafter"/>
</dbReference>
<dbReference type="Pfam" id="PF01250">
    <property type="entry name" value="Ribosomal_S6"/>
    <property type="match status" value="1"/>
</dbReference>
<dbReference type="InterPro" id="IPR020815">
    <property type="entry name" value="Ribosomal_bS6_CS"/>
</dbReference>
<evidence type="ECO:0000256" key="8">
    <source>
        <dbReference type="HAMAP-Rule" id="MF_00360"/>
    </source>
</evidence>
<comment type="similarity">
    <text evidence="1 8">Belongs to the bacterial ribosomal protein bS6 family.</text>
</comment>
<evidence type="ECO:0000256" key="1">
    <source>
        <dbReference type="ARBA" id="ARBA00009512"/>
    </source>
</evidence>
<keyword evidence="2 8" id="KW-0699">rRNA-binding</keyword>
<dbReference type="RefSeq" id="WP_184239654.1">
    <property type="nucleotide sequence ID" value="NZ_JACHMJ010000001.1"/>
</dbReference>
<dbReference type="AlphaFoldDB" id="A0A841ARN9"/>
<dbReference type="GO" id="GO:0003735">
    <property type="term" value="F:structural constituent of ribosome"/>
    <property type="evidence" value="ECO:0007669"/>
    <property type="project" value="InterPro"/>
</dbReference>
<dbReference type="GO" id="GO:0005737">
    <property type="term" value="C:cytoplasm"/>
    <property type="evidence" value="ECO:0007669"/>
    <property type="project" value="UniProtKB-ARBA"/>
</dbReference>
<keyword evidence="11" id="KW-1185">Reference proteome</keyword>
<dbReference type="PANTHER" id="PTHR21011">
    <property type="entry name" value="MITOCHONDRIAL 28S RIBOSOMAL PROTEIN S6"/>
    <property type="match status" value="1"/>
</dbReference>
<evidence type="ECO:0000313" key="10">
    <source>
        <dbReference type="EMBL" id="MBB5844968.1"/>
    </source>
</evidence>
<proteinExistence type="inferred from homology"/>